<gene>
    <name evidence="3" type="primary">jg25535</name>
    <name evidence="3" type="ORF">PAEG_LOCUS6297</name>
</gene>
<feature type="compositionally biased region" description="Pro residues" evidence="1">
    <location>
        <begin position="85"/>
        <end position="94"/>
    </location>
</feature>
<keyword evidence="2" id="KW-0812">Transmembrane</keyword>
<feature type="region of interest" description="Disordered" evidence="1">
    <location>
        <begin position="80"/>
        <end position="99"/>
    </location>
</feature>
<name>A0A8S4QYF1_9NEOP</name>
<dbReference type="EMBL" id="CAKXAJ010019660">
    <property type="protein sequence ID" value="CAH2218463.1"/>
    <property type="molecule type" value="Genomic_DNA"/>
</dbReference>
<organism evidence="3 4">
    <name type="scientific">Pararge aegeria aegeria</name>
    <dbReference type="NCBI Taxonomy" id="348720"/>
    <lineage>
        <taxon>Eukaryota</taxon>
        <taxon>Metazoa</taxon>
        <taxon>Ecdysozoa</taxon>
        <taxon>Arthropoda</taxon>
        <taxon>Hexapoda</taxon>
        <taxon>Insecta</taxon>
        <taxon>Pterygota</taxon>
        <taxon>Neoptera</taxon>
        <taxon>Endopterygota</taxon>
        <taxon>Lepidoptera</taxon>
        <taxon>Glossata</taxon>
        <taxon>Ditrysia</taxon>
        <taxon>Papilionoidea</taxon>
        <taxon>Nymphalidae</taxon>
        <taxon>Satyrinae</taxon>
        <taxon>Satyrini</taxon>
        <taxon>Parargina</taxon>
        <taxon>Pararge</taxon>
    </lineage>
</organism>
<dbReference type="AlphaFoldDB" id="A0A8S4QYF1"/>
<keyword evidence="2" id="KW-1133">Transmembrane helix</keyword>
<feature type="non-terminal residue" evidence="3">
    <location>
        <position position="1"/>
    </location>
</feature>
<proteinExistence type="predicted"/>
<evidence type="ECO:0000256" key="1">
    <source>
        <dbReference type="SAM" id="MobiDB-lite"/>
    </source>
</evidence>
<evidence type="ECO:0000313" key="4">
    <source>
        <dbReference type="Proteomes" id="UP000838756"/>
    </source>
</evidence>
<comment type="caution">
    <text evidence="3">The sequence shown here is derived from an EMBL/GenBank/DDBJ whole genome shotgun (WGS) entry which is preliminary data.</text>
</comment>
<keyword evidence="2" id="KW-0472">Membrane</keyword>
<evidence type="ECO:0000256" key="2">
    <source>
        <dbReference type="SAM" id="Phobius"/>
    </source>
</evidence>
<accession>A0A8S4QYF1</accession>
<sequence>MQMTSHSLDKSELDHYLQISKFEKFILRELDQTLLISHLGSCLMPVNFRILLVYTTYHYRYLEVQTASISRCVTPQHKVQVRDPCPQPPPPPPPKPKDDSAFWGAMAVVFVAAGFAVLA</sequence>
<dbReference type="Proteomes" id="UP000838756">
    <property type="component" value="Unassembled WGS sequence"/>
</dbReference>
<protein>
    <submittedName>
        <fullName evidence="3">Jg25535 protein</fullName>
    </submittedName>
</protein>
<evidence type="ECO:0000313" key="3">
    <source>
        <dbReference type="EMBL" id="CAH2218463.1"/>
    </source>
</evidence>
<feature type="transmembrane region" description="Helical" evidence="2">
    <location>
        <begin position="100"/>
        <end position="118"/>
    </location>
</feature>
<keyword evidence="4" id="KW-1185">Reference proteome</keyword>
<feature type="transmembrane region" description="Helical" evidence="2">
    <location>
        <begin position="34"/>
        <end position="54"/>
    </location>
</feature>
<reference evidence="3" key="1">
    <citation type="submission" date="2022-03" db="EMBL/GenBank/DDBJ databases">
        <authorList>
            <person name="Lindestad O."/>
        </authorList>
    </citation>
    <scope>NUCLEOTIDE SEQUENCE</scope>
</reference>